<sequence>MRAARAGRGRGRAAAVVATALLGLAAACSGSEPAALTGTVVDPPFAVESARLTTVAGETVDFGEEQDNRLSLLFFGYTSCPDVCSAVMATVASALTRLEPEVREEVEVYFVTTDPETDTAPVLTDYLARFDPDFTGVRADLAQTASLGRSVGIFVDEGSEGVAADPDLHGTYVVGVDQAGDAPIVWRSDTSASELATDITTLVDG</sequence>
<feature type="binding site" evidence="2">
    <location>
        <position position="80"/>
    </location>
    <ligand>
        <name>Cu cation</name>
        <dbReference type="ChEBI" id="CHEBI:23378"/>
    </ligand>
</feature>
<dbReference type="Gene3D" id="3.40.30.10">
    <property type="entry name" value="Glutaredoxin"/>
    <property type="match status" value="1"/>
</dbReference>
<keyword evidence="2" id="KW-0479">Metal-binding</keyword>
<evidence type="ECO:0000256" key="1">
    <source>
        <dbReference type="ARBA" id="ARBA00010996"/>
    </source>
</evidence>
<proteinExistence type="inferred from homology"/>
<feature type="disulfide bond" description="Redox-active" evidence="3">
    <location>
        <begin position="80"/>
        <end position="84"/>
    </location>
</feature>
<dbReference type="CDD" id="cd02968">
    <property type="entry name" value="SCO"/>
    <property type="match status" value="1"/>
</dbReference>
<dbReference type="GO" id="GO:0046872">
    <property type="term" value="F:metal ion binding"/>
    <property type="evidence" value="ECO:0007669"/>
    <property type="project" value="UniProtKB-KW"/>
</dbReference>
<gene>
    <name evidence="5" type="ORF">BJ989_003359</name>
</gene>
<feature type="signal peptide" evidence="4">
    <location>
        <begin position="1"/>
        <end position="34"/>
    </location>
</feature>
<keyword evidence="3" id="KW-1015">Disulfide bond</keyword>
<dbReference type="AlphaFoldDB" id="A0A7Y9RVI8"/>
<dbReference type="PROSITE" id="PS51257">
    <property type="entry name" value="PROKAR_LIPOPROTEIN"/>
    <property type="match status" value="1"/>
</dbReference>
<dbReference type="Pfam" id="PF02630">
    <property type="entry name" value="SCO1-SenC"/>
    <property type="match status" value="1"/>
</dbReference>
<dbReference type="SUPFAM" id="SSF52833">
    <property type="entry name" value="Thioredoxin-like"/>
    <property type="match status" value="1"/>
</dbReference>
<evidence type="ECO:0000256" key="3">
    <source>
        <dbReference type="PIRSR" id="PIRSR603782-2"/>
    </source>
</evidence>
<dbReference type="EMBL" id="JACCAC010000001">
    <property type="protein sequence ID" value="NYG57055.1"/>
    <property type="molecule type" value="Genomic_DNA"/>
</dbReference>
<keyword evidence="4" id="KW-0732">Signal</keyword>
<name>A0A7Y9RVI8_9ACTN</name>
<dbReference type="PANTHER" id="PTHR12151:SF25">
    <property type="entry name" value="LINALOOL DEHYDRATASE_ISOMERASE DOMAIN-CONTAINING PROTEIN"/>
    <property type="match status" value="1"/>
</dbReference>
<protein>
    <submittedName>
        <fullName evidence="5">Protein SCO1/2</fullName>
    </submittedName>
</protein>
<dbReference type="InterPro" id="IPR036249">
    <property type="entry name" value="Thioredoxin-like_sf"/>
</dbReference>
<dbReference type="Proteomes" id="UP000544110">
    <property type="component" value="Unassembled WGS sequence"/>
</dbReference>
<feature type="chain" id="PRO_5030713368" evidence="4">
    <location>
        <begin position="35"/>
        <end position="205"/>
    </location>
</feature>
<accession>A0A7Y9RVI8</accession>
<evidence type="ECO:0000256" key="2">
    <source>
        <dbReference type="PIRSR" id="PIRSR603782-1"/>
    </source>
</evidence>
<reference evidence="5 6" key="1">
    <citation type="submission" date="2020-07" db="EMBL/GenBank/DDBJ databases">
        <title>Sequencing the genomes of 1000 actinobacteria strains.</title>
        <authorList>
            <person name="Klenk H.-P."/>
        </authorList>
    </citation>
    <scope>NUCLEOTIDE SEQUENCE [LARGE SCALE GENOMIC DNA]</scope>
    <source>
        <strain evidence="5 6">DSM 24552</strain>
    </source>
</reference>
<keyword evidence="6" id="KW-1185">Reference proteome</keyword>
<evidence type="ECO:0000313" key="6">
    <source>
        <dbReference type="Proteomes" id="UP000544110"/>
    </source>
</evidence>
<evidence type="ECO:0000256" key="4">
    <source>
        <dbReference type="SAM" id="SignalP"/>
    </source>
</evidence>
<evidence type="ECO:0000313" key="5">
    <source>
        <dbReference type="EMBL" id="NYG57055.1"/>
    </source>
</evidence>
<feature type="binding site" evidence="2">
    <location>
        <position position="84"/>
    </location>
    <ligand>
        <name>Cu cation</name>
        <dbReference type="ChEBI" id="CHEBI:23378"/>
    </ligand>
</feature>
<organism evidence="5 6">
    <name type="scientific">Nocardioides perillae</name>
    <dbReference type="NCBI Taxonomy" id="1119534"/>
    <lineage>
        <taxon>Bacteria</taxon>
        <taxon>Bacillati</taxon>
        <taxon>Actinomycetota</taxon>
        <taxon>Actinomycetes</taxon>
        <taxon>Propionibacteriales</taxon>
        <taxon>Nocardioidaceae</taxon>
        <taxon>Nocardioides</taxon>
    </lineage>
</organism>
<dbReference type="PANTHER" id="PTHR12151">
    <property type="entry name" value="ELECTRON TRANSPORT PROTIN SCO1/SENC FAMILY MEMBER"/>
    <property type="match status" value="1"/>
</dbReference>
<dbReference type="RefSeq" id="WP_179519200.1">
    <property type="nucleotide sequence ID" value="NZ_JACCAC010000001.1"/>
</dbReference>
<comment type="similarity">
    <text evidence="1">Belongs to the SCO1/2 family.</text>
</comment>
<comment type="caution">
    <text evidence="5">The sequence shown here is derived from an EMBL/GenBank/DDBJ whole genome shotgun (WGS) entry which is preliminary data.</text>
</comment>
<dbReference type="InterPro" id="IPR003782">
    <property type="entry name" value="SCO1/SenC"/>
</dbReference>
<keyword evidence="2" id="KW-0186">Copper</keyword>